<keyword evidence="4" id="KW-1185">Reference proteome</keyword>
<dbReference type="Proteomes" id="UP000321571">
    <property type="component" value="Unassembled WGS sequence"/>
</dbReference>
<dbReference type="PROSITE" id="PS51257">
    <property type="entry name" value="PROKAR_LIPOPROTEIN"/>
    <property type="match status" value="1"/>
</dbReference>
<accession>A0A5C8NIF5</accession>
<feature type="compositionally biased region" description="Low complexity" evidence="1">
    <location>
        <begin position="36"/>
        <end position="50"/>
    </location>
</feature>
<name>A0A5C8NIF5_9ACTN</name>
<dbReference type="AlphaFoldDB" id="A0A5C8NIF5"/>
<comment type="caution">
    <text evidence="3">The sequence shown here is derived from an EMBL/GenBank/DDBJ whole genome shotgun (WGS) entry which is preliminary data.</text>
</comment>
<reference evidence="3 4" key="1">
    <citation type="submission" date="2019-06" db="EMBL/GenBank/DDBJ databases">
        <title>Aeromicrobium sp. nov., isolated from a maize field.</title>
        <authorList>
            <person name="Lin S.-Y."/>
            <person name="Tsai C.-F."/>
            <person name="Young C.-C."/>
        </authorList>
    </citation>
    <scope>NUCLEOTIDE SEQUENCE [LARGE SCALE GENOMIC DNA]</scope>
    <source>
        <strain evidence="3 4">CC-CFT486</strain>
    </source>
</reference>
<organism evidence="3 4">
    <name type="scientific">Aeromicrobium terrae</name>
    <dbReference type="NCBI Taxonomy" id="2498846"/>
    <lineage>
        <taxon>Bacteria</taxon>
        <taxon>Bacillati</taxon>
        <taxon>Actinomycetota</taxon>
        <taxon>Actinomycetes</taxon>
        <taxon>Propionibacteriales</taxon>
        <taxon>Nocardioidaceae</taxon>
        <taxon>Aeromicrobium</taxon>
    </lineage>
</organism>
<feature type="region of interest" description="Disordered" evidence="1">
    <location>
        <begin position="21"/>
        <end position="68"/>
    </location>
</feature>
<evidence type="ECO:0000256" key="2">
    <source>
        <dbReference type="SAM" id="SignalP"/>
    </source>
</evidence>
<dbReference type="RefSeq" id="WP_147686384.1">
    <property type="nucleotide sequence ID" value="NZ_VDUX01000004.1"/>
</dbReference>
<evidence type="ECO:0000313" key="3">
    <source>
        <dbReference type="EMBL" id="TXL60777.1"/>
    </source>
</evidence>
<feature type="signal peptide" evidence="2">
    <location>
        <begin position="1"/>
        <end position="17"/>
    </location>
</feature>
<sequence length="220" mass="22461">MPRTRALVVAVMLCGLAAGCGGGSDGSPSDRDDRSSSVAPADASSTPKGDASGKKSPDSSGSSAKGPGRDLADLCTSIPIARLAATKVSGKVVVSTVSPRDTPSSSIICSYGSKDFEKRITAQDDRAVQFSLVYETYPPGTCKATLDTMKRAGNNVDGDHYVLTLGAVGLCRGTASLAVAMTAMEPPSGSDVDLMRKMLAAAEPRIDDLAERAKLDGGSS</sequence>
<evidence type="ECO:0000256" key="1">
    <source>
        <dbReference type="SAM" id="MobiDB-lite"/>
    </source>
</evidence>
<dbReference type="EMBL" id="VDUX01000004">
    <property type="protein sequence ID" value="TXL60777.1"/>
    <property type="molecule type" value="Genomic_DNA"/>
</dbReference>
<feature type="chain" id="PRO_5039269525" description="DUF3558 domain-containing protein" evidence="2">
    <location>
        <begin position="18"/>
        <end position="220"/>
    </location>
</feature>
<keyword evidence="2" id="KW-0732">Signal</keyword>
<gene>
    <name evidence="3" type="ORF">FHP06_10155</name>
</gene>
<evidence type="ECO:0008006" key="5">
    <source>
        <dbReference type="Google" id="ProtNLM"/>
    </source>
</evidence>
<proteinExistence type="predicted"/>
<evidence type="ECO:0000313" key="4">
    <source>
        <dbReference type="Proteomes" id="UP000321571"/>
    </source>
</evidence>
<protein>
    <recommendedName>
        <fullName evidence="5">DUF3558 domain-containing protein</fullName>
    </recommendedName>
</protein>